<feature type="domain" description="CBS" evidence="12">
    <location>
        <begin position="289"/>
        <end position="346"/>
    </location>
</feature>
<dbReference type="PROSITE" id="PS51846">
    <property type="entry name" value="CNNM"/>
    <property type="match status" value="1"/>
</dbReference>
<evidence type="ECO:0000256" key="6">
    <source>
        <dbReference type="ARBA" id="ARBA00022989"/>
    </source>
</evidence>
<evidence type="ECO:0000256" key="10">
    <source>
        <dbReference type="PROSITE-ProRule" id="PRU01193"/>
    </source>
</evidence>
<dbReference type="InterPro" id="IPR044751">
    <property type="entry name" value="Ion_transp-like_CBS"/>
</dbReference>
<dbReference type="SUPFAM" id="SSF56176">
    <property type="entry name" value="FAD-binding/transporter-associated domain-like"/>
    <property type="match status" value="1"/>
</dbReference>
<evidence type="ECO:0000256" key="5">
    <source>
        <dbReference type="ARBA" id="ARBA00022737"/>
    </source>
</evidence>
<dbReference type="Pfam" id="PF00571">
    <property type="entry name" value="CBS"/>
    <property type="match status" value="2"/>
</dbReference>
<dbReference type="Pfam" id="PF01595">
    <property type="entry name" value="CNNM"/>
    <property type="match status" value="1"/>
</dbReference>
<dbReference type="PANTHER" id="PTHR43099">
    <property type="entry name" value="UPF0053 PROTEIN YRKA"/>
    <property type="match status" value="1"/>
</dbReference>
<dbReference type="FunFam" id="3.10.580.10:FF:000002">
    <property type="entry name" value="Magnesium/cobalt efflux protein CorC"/>
    <property type="match status" value="1"/>
</dbReference>
<dbReference type="InterPro" id="IPR005170">
    <property type="entry name" value="Transptr-assoc_dom"/>
</dbReference>
<evidence type="ECO:0000256" key="3">
    <source>
        <dbReference type="ARBA" id="ARBA00022475"/>
    </source>
</evidence>
<dbReference type="SUPFAM" id="SSF54631">
    <property type="entry name" value="CBS-domain pair"/>
    <property type="match status" value="1"/>
</dbReference>
<dbReference type="GeneID" id="78412374"/>
<dbReference type="Gene3D" id="3.10.580.10">
    <property type="entry name" value="CBS-domain"/>
    <property type="match status" value="1"/>
</dbReference>
<protein>
    <recommendedName>
        <fullName evidence="16">CBS domain protein</fullName>
    </recommendedName>
</protein>
<feature type="transmembrane region" description="Helical" evidence="11">
    <location>
        <begin position="130"/>
        <end position="149"/>
    </location>
</feature>
<dbReference type="InterPro" id="IPR000644">
    <property type="entry name" value="CBS_dom"/>
</dbReference>
<dbReference type="eggNOG" id="COG1253">
    <property type="taxonomic scope" value="Bacteria"/>
</dbReference>
<evidence type="ECO:0000256" key="1">
    <source>
        <dbReference type="ARBA" id="ARBA00004651"/>
    </source>
</evidence>
<dbReference type="HOGENOM" id="CLU_015237_4_0_9"/>
<evidence type="ECO:0008006" key="16">
    <source>
        <dbReference type="Google" id="ProtNLM"/>
    </source>
</evidence>
<reference evidence="14 15" key="1">
    <citation type="submission" date="2009-08" db="EMBL/GenBank/DDBJ databases">
        <authorList>
            <person name="Muzny D."/>
            <person name="Qin X."/>
            <person name="Deng J."/>
            <person name="Jiang H."/>
            <person name="Liu Y."/>
            <person name="Qu J."/>
            <person name="Song X.-Z."/>
            <person name="Zhang L."/>
            <person name="Thornton R."/>
            <person name="Coyle M."/>
            <person name="Francisco L."/>
            <person name="Jackson L."/>
            <person name="Javaid M."/>
            <person name="Korchina V."/>
            <person name="Kovar C."/>
            <person name="Mata R."/>
            <person name="Mathew T."/>
            <person name="Ngo R."/>
            <person name="Nguyen L."/>
            <person name="Nguyen N."/>
            <person name="Okwuonu G."/>
            <person name="Ongeri F."/>
            <person name="Pham C."/>
            <person name="Simmons D."/>
            <person name="Wilczek-Boney K."/>
            <person name="Hale W."/>
            <person name="Jakkamsetti A."/>
            <person name="Pham P."/>
            <person name="Ruth R."/>
            <person name="San Lucas F."/>
            <person name="Warren J."/>
            <person name="Zhang J."/>
            <person name="Zhao Z."/>
            <person name="Zhou C."/>
            <person name="Zhu D."/>
            <person name="Lee S."/>
            <person name="Bess C."/>
            <person name="Blankenburg K."/>
            <person name="Forbes L."/>
            <person name="Fu Q."/>
            <person name="Gubbala S."/>
            <person name="Hirani K."/>
            <person name="Jayaseelan J.C."/>
            <person name="Lara F."/>
            <person name="Munidasa M."/>
            <person name="Palculict T."/>
            <person name="Patil S."/>
            <person name="Pu L.-L."/>
            <person name="Saada N."/>
            <person name="Tang L."/>
            <person name="Weissenberger G."/>
            <person name="Zhu Y."/>
            <person name="Hemphill L."/>
            <person name="Shang Y."/>
            <person name="Youmans B."/>
            <person name="Ayvaz T."/>
            <person name="Ross M."/>
            <person name="Santibanez J."/>
            <person name="Aqrawi P."/>
            <person name="Gross S."/>
            <person name="Joshi V."/>
            <person name="Fowler G."/>
            <person name="Nazareth L."/>
            <person name="Reid J."/>
            <person name="Worley K."/>
            <person name="Petrosino J."/>
            <person name="Highlander S."/>
            <person name="Gibbs R."/>
        </authorList>
    </citation>
    <scope>NUCLEOTIDE SEQUENCE [LARGE SCALE GENOMIC DNA]</scope>
    <source>
        <strain evidence="14 15">ATCC 49175</strain>
    </source>
</reference>
<evidence type="ECO:0000259" key="13">
    <source>
        <dbReference type="PROSITE" id="PS51846"/>
    </source>
</evidence>
<organism evidence="14 15">
    <name type="scientific">Granulicatella adiacens ATCC 49175</name>
    <dbReference type="NCBI Taxonomy" id="638301"/>
    <lineage>
        <taxon>Bacteria</taxon>
        <taxon>Bacillati</taxon>
        <taxon>Bacillota</taxon>
        <taxon>Bacilli</taxon>
        <taxon>Lactobacillales</taxon>
        <taxon>Carnobacteriaceae</taxon>
        <taxon>Granulicatella</taxon>
    </lineage>
</organism>
<accession>C8NIX4</accession>
<dbReference type="SMART" id="SM01091">
    <property type="entry name" value="CorC_HlyC"/>
    <property type="match status" value="1"/>
</dbReference>
<feature type="transmembrane region" description="Helical" evidence="11">
    <location>
        <begin position="66"/>
        <end position="85"/>
    </location>
</feature>
<keyword evidence="4 10" id="KW-0812">Transmembrane</keyword>
<dbReference type="InterPro" id="IPR046342">
    <property type="entry name" value="CBS_dom_sf"/>
</dbReference>
<keyword evidence="5" id="KW-0677">Repeat</keyword>
<evidence type="ECO:0000313" key="15">
    <source>
        <dbReference type="Proteomes" id="UP000005926"/>
    </source>
</evidence>
<proteinExistence type="inferred from homology"/>
<comment type="caution">
    <text evidence="14">The sequence shown here is derived from an EMBL/GenBank/DDBJ whole genome shotgun (WGS) entry which is preliminary data.</text>
</comment>
<keyword evidence="8 10" id="KW-0472">Membrane</keyword>
<dbReference type="InterPro" id="IPR002550">
    <property type="entry name" value="CNNM"/>
</dbReference>
<comment type="similarity">
    <text evidence="2">Belongs to the UPF0053 family.</text>
</comment>
<evidence type="ECO:0000256" key="2">
    <source>
        <dbReference type="ARBA" id="ARBA00006337"/>
    </source>
</evidence>
<dbReference type="STRING" id="638301.HMPREF0444_1869"/>
<evidence type="ECO:0000259" key="12">
    <source>
        <dbReference type="PROSITE" id="PS51371"/>
    </source>
</evidence>
<evidence type="ECO:0000256" key="8">
    <source>
        <dbReference type="ARBA" id="ARBA00023136"/>
    </source>
</evidence>
<dbReference type="InterPro" id="IPR036318">
    <property type="entry name" value="FAD-bd_PCMH-like_sf"/>
</dbReference>
<feature type="transmembrane region" description="Helical" evidence="11">
    <location>
        <begin position="12"/>
        <end position="35"/>
    </location>
</feature>
<dbReference type="PANTHER" id="PTHR43099:SF5">
    <property type="entry name" value="HLYC_CORC FAMILY TRANSPORTER"/>
    <property type="match status" value="1"/>
</dbReference>
<keyword evidence="3" id="KW-1003">Cell membrane</keyword>
<feature type="domain" description="CBS" evidence="12">
    <location>
        <begin position="223"/>
        <end position="286"/>
    </location>
</feature>
<dbReference type="Proteomes" id="UP000005926">
    <property type="component" value="Unassembled WGS sequence"/>
</dbReference>
<feature type="domain" description="CNNM transmembrane" evidence="13">
    <location>
        <begin position="6"/>
        <end position="204"/>
    </location>
</feature>
<keyword evidence="15" id="KW-1185">Reference proteome</keyword>
<dbReference type="InterPro" id="IPR051676">
    <property type="entry name" value="UPF0053_domain"/>
</dbReference>
<keyword evidence="6 10" id="KW-1133">Transmembrane helix</keyword>
<dbReference type="InterPro" id="IPR016169">
    <property type="entry name" value="FAD-bd_PCMH_sub2"/>
</dbReference>
<gene>
    <name evidence="14" type="ORF">HMPREF0444_1869</name>
</gene>
<comment type="subcellular location">
    <subcellularLocation>
        <location evidence="1">Cell membrane</location>
        <topology evidence="1">Multi-pass membrane protein</topology>
    </subcellularLocation>
</comment>
<evidence type="ECO:0000256" key="11">
    <source>
        <dbReference type="SAM" id="Phobius"/>
    </source>
</evidence>
<name>C8NIX4_9LACT</name>
<dbReference type="GO" id="GO:0005886">
    <property type="term" value="C:plasma membrane"/>
    <property type="evidence" value="ECO:0007669"/>
    <property type="project" value="UniProtKB-SubCell"/>
</dbReference>
<sequence length="457" mass="50916">MTADSDGSSLGVQILIIVLLTALNAFFAAAEIAFVSINQGKMAQRAQEGDKKAIKVMRLLENSDEFLATIQVAITFAGFFSSASAATSFSSRIQPLLGNIPGAEALALVIVTVVLSYLTLVFGELYPKQVALQVAEPIALHTAGIILFVKKISKPFVWILTFSTGLLKRITPIEFSRVEEKLTRSEMKSLLANSRNDGAIDISEFAMMQGVLSLDTKLAREVMVPRTDTLMLDVDDDLAENLETILNCSYSRLPLYEEDKDTVIGVIHVKDVFRAAREQGFDNIDLRALAHEPVFVPSTIFVDDLLVEFRKTRQHLAVLKDEYGGVEGIVTLEDLIEEIVGDIEDEYDIEEKEVVEIDENNSEIDAGMSLDRFNQIYQTSLESDEVDTMAGAIIEKLGYFPDDEEVVKVRFEGYMLQPTEIENDRIRKIHVTKLSEEELEQILAEDAQNDDSVEDDE</sequence>
<evidence type="ECO:0000256" key="9">
    <source>
        <dbReference type="PROSITE-ProRule" id="PRU00703"/>
    </source>
</evidence>
<dbReference type="Gene3D" id="3.30.465.10">
    <property type="match status" value="1"/>
</dbReference>
<dbReference type="PROSITE" id="PS51371">
    <property type="entry name" value="CBS"/>
    <property type="match status" value="2"/>
</dbReference>
<keyword evidence="7 9" id="KW-0129">CBS domain</keyword>
<feature type="transmembrane region" description="Helical" evidence="11">
    <location>
        <begin position="105"/>
        <end position="123"/>
    </location>
</feature>
<dbReference type="RefSeq" id="WP_005606526.1">
    <property type="nucleotide sequence ID" value="NZ_CP102283.1"/>
</dbReference>
<evidence type="ECO:0000313" key="14">
    <source>
        <dbReference type="EMBL" id="EEW36521.1"/>
    </source>
</evidence>
<dbReference type="EMBL" id="ACKZ01000029">
    <property type="protein sequence ID" value="EEW36521.1"/>
    <property type="molecule type" value="Genomic_DNA"/>
</dbReference>
<dbReference type="AlphaFoldDB" id="C8NIX4"/>
<dbReference type="CDD" id="cd04590">
    <property type="entry name" value="CBS_pair_CorC_HlyC_assoc"/>
    <property type="match status" value="1"/>
</dbReference>
<evidence type="ECO:0000256" key="7">
    <source>
        <dbReference type="ARBA" id="ARBA00023122"/>
    </source>
</evidence>
<dbReference type="Pfam" id="PF03471">
    <property type="entry name" value="CorC_HlyC"/>
    <property type="match status" value="1"/>
</dbReference>
<evidence type="ECO:0000256" key="4">
    <source>
        <dbReference type="ARBA" id="ARBA00022692"/>
    </source>
</evidence>
<dbReference type="GO" id="GO:0050660">
    <property type="term" value="F:flavin adenine dinucleotide binding"/>
    <property type="evidence" value="ECO:0007669"/>
    <property type="project" value="InterPro"/>
</dbReference>